<dbReference type="AlphaFoldDB" id="A0A1H6XYY7"/>
<name>A0A1H6XYY7_9BACL</name>
<dbReference type="Pfam" id="PF13739">
    <property type="entry name" value="PdaC"/>
    <property type="match status" value="1"/>
</dbReference>
<feature type="domain" description="Deacetylase PdaC" evidence="2">
    <location>
        <begin position="29"/>
        <end position="105"/>
    </location>
</feature>
<evidence type="ECO:0000313" key="4">
    <source>
        <dbReference type="Proteomes" id="UP000199200"/>
    </source>
</evidence>
<dbReference type="Gene3D" id="3.90.640.20">
    <property type="entry name" value="Heat-shock cognate protein, ATPase"/>
    <property type="match status" value="1"/>
</dbReference>
<dbReference type="STRING" id="426757.SAMN04488127_1552"/>
<gene>
    <name evidence="3" type="ORF">SAMN04488127_1552</name>
</gene>
<evidence type="ECO:0008006" key="5">
    <source>
        <dbReference type="Google" id="ProtNLM"/>
    </source>
</evidence>
<dbReference type="EMBL" id="FNZF01000002">
    <property type="protein sequence ID" value="SEJ30060.1"/>
    <property type="molecule type" value="Genomic_DNA"/>
</dbReference>
<proteinExistence type="predicted"/>
<reference evidence="4" key="1">
    <citation type="submission" date="2016-10" db="EMBL/GenBank/DDBJ databases">
        <authorList>
            <person name="Varghese N."/>
            <person name="Submissions S."/>
        </authorList>
    </citation>
    <scope>NUCLEOTIDE SEQUENCE [LARGE SCALE GENOMIC DNA]</scope>
    <source>
        <strain evidence="4">CGMCC 1.6763</strain>
    </source>
</reference>
<evidence type="ECO:0000259" key="1">
    <source>
        <dbReference type="Pfam" id="PF11738"/>
    </source>
</evidence>
<protein>
    <recommendedName>
        <fullName evidence="5">DUF3298 domain-containing protein</fullName>
    </recommendedName>
</protein>
<accession>A0A1H6XYY7</accession>
<dbReference type="InterPro" id="IPR021729">
    <property type="entry name" value="DUF3298"/>
</dbReference>
<dbReference type="Gene3D" id="3.30.565.40">
    <property type="entry name" value="Fervidobacterium nodosum Rt17-B1 like"/>
    <property type="match status" value="1"/>
</dbReference>
<dbReference type="Pfam" id="PF11738">
    <property type="entry name" value="DUF3298"/>
    <property type="match status" value="1"/>
</dbReference>
<feature type="domain" description="DUF3298" evidence="1">
    <location>
        <begin position="124"/>
        <end position="192"/>
    </location>
</feature>
<dbReference type="InterPro" id="IPR037126">
    <property type="entry name" value="PdaC/RsiV-like_sf"/>
</dbReference>
<keyword evidence="4" id="KW-1185">Reference proteome</keyword>
<sequence length="213" mass="23898">MKKTERMIPIPFELPVQIVSHPIRMATPEIDLVYPQVTGLANPSAQTAINLEIVTEFALLVQQLGYGNQNLVEMTGYYEVKTNERGVLSLLLVVYSFTGGAHGLTLAKGLTFDVHTGRRYRLGDLFKPDSGYTKVLSGFIGEWIEQWEVPVLEPFESISPDQDFYLADHSLTLFFQLYELTPYVYGFPYFPIALKSLESIIADPSPAATLLPF</sequence>
<dbReference type="OrthoDB" id="5637at2"/>
<organism evidence="3 4">
    <name type="scientific">Bhargavaea ginsengi</name>
    <dbReference type="NCBI Taxonomy" id="426757"/>
    <lineage>
        <taxon>Bacteria</taxon>
        <taxon>Bacillati</taxon>
        <taxon>Bacillota</taxon>
        <taxon>Bacilli</taxon>
        <taxon>Bacillales</taxon>
        <taxon>Caryophanaceae</taxon>
        <taxon>Bhargavaea</taxon>
    </lineage>
</organism>
<evidence type="ECO:0000259" key="2">
    <source>
        <dbReference type="Pfam" id="PF13739"/>
    </source>
</evidence>
<dbReference type="Proteomes" id="UP000199200">
    <property type="component" value="Unassembled WGS sequence"/>
</dbReference>
<dbReference type="InterPro" id="IPR025303">
    <property type="entry name" value="PdaC"/>
</dbReference>
<evidence type="ECO:0000313" key="3">
    <source>
        <dbReference type="EMBL" id="SEJ30060.1"/>
    </source>
</evidence>